<dbReference type="Pfam" id="PF00186">
    <property type="entry name" value="DHFR_1"/>
    <property type="match status" value="1"/>
</dbReference>
<dbReference type="GO" id="GO:0050661">
    <property type="term" value="F:NADP binding"/>
    <property type="evidence" value="ECO:0007669"/>
    <property type="project" value="InterPro"/>
</dbReference>
<accession>A0A097IEG5</accession>
<keyword evidence="8" id="KW-0808">Transferase</keyword>
<dbReference type="PANTHER" id="PTHR48069">
    <property type="entry name" value="DIHYDROFOLATE REDUCTASE"/>
    <property type="match status" value="1"/>
</dbReference>
<dbReference type="PRINTS" id="PR00070">
    <property type="entry name" value="DHFR"/>
</dbReference>
<keyword evidence="9" id="KW-1185">Reference proteome</keyword>
<dbReference type="STRING" id="558173.CDOO_04145"/>
<dbReference type="EMBL" id="CP006764">
    <property type="protein sequence ID" value="AIT60528.1"/>
    <property type="molecule type" value="Genomic_DNA"/>
</dbReference>
<keyword evidence="8" id="KW-0418">Kinase</keyword>
<dbReference type="SUPFAM" id="SSF53597">
    <property type="entry name" value="Dihydrofolate reductase-like"/>
    <property type="match status" value="1"/>
</dbReference>
<dbReference type="InterPro" id="IPR024072">
    <property type="entry name" value="DHFR-like_dom_sf"/>
</dbReference>
<proteinExistence type="inferred from homology"/>
<dbReference type="GO" id="GO:0046452">
    <property type="term" value="P:dihydrofolate metabolic process"/>
    <property type="evidence" value="ECO:0007669"/>
    <property type="project" value="TreeGrafter"/>
</dbReference>
<dbReference type="Proteomes" id="UP000029914">
    <property type="component" value="Chromosome"/>
</dbReference>
<dbReference type="eggNOG" id="COG0262">
    <property type="taxonomic scope" value="Bacteria"/>
</dbReference>
<dbReference type="CDD" id="cd00209">
    <property type="entry name" value="DHFR"/>
    <property type="match status" value="1"/>
</dbReference>
<dbReference type="HOGENOM" id="CLU_043966_5_0_11"/>
<protein>
    <recommendedName>
        <fullName evidence="3">dihydrofolate reductase</fullName>
        <ecNumber evidence="3">1.5.1.3</ecNumber>
    </recommendedName>
</protein>
<keyword evidence="4" id="KW-0554">One-carbon metabolism</keyword>
<dbReference type="GO" id="GO:0006730">
    <property type="term" value="P:one-carbon metabolic process"/>
    <property type="evidence" value="ECO:0007669"/>
    <property type="project" value="UniProtKB-KW"/>
</dbReference>
<comment type="pathway">
    <text evidence="1">Cofactor biosynthesis; tetrahydrofolate biosynthesis; 5,6,7,8-tetrahydrofolate from 7,8-dihydrofolate: step 1/1.</text>
</comment>
<dbReference type="RefSeq" id="WP_018021965.1">
    <property type="nucleotide sequence ID" value="NZ_AQUX01000004.1"/>
</dbReference>
<dbReference type="InterPro" id="IPR001796">
    <property type="entry name" value="DHFR_dom"/>
</dbReference>
<evidence type="ECO:0000256" key="3">
    <source>
        <dbReference type="ARBA" id="ARBA00012856"/>
    </source>
</evidence>
<reference evidence="8 9" key="1">
    <citation type="submission" date="2013-09" db="EMBL/GenBank/DDBJ databases">
        <title>Complete genome sequence of Corynebacterium doosanense CAU 212(T) (=DSM 45436(T)), isolated from activated sludge.</title>
        <authorList>
            <person name="Schaffert L."/>
            <person name="Albersmeier A."/>
            <person name="Kalinowski J."/>
            <person name="Ruckert C."/>
        </authorList>
    </citation>
    <scope>NUCLEOTIDE SEQUENCE [LARGE SCALE GENOMIC DNA]</scope>
    <source>
        <strain evidence="8 9">CAU 212</strain>
    </source>
</reference>
<evidence type="ECO:0000256" key="4">
    <source>
        <dbReference type="ARBA" id="ARBA00022563"/>
    </source>
</evidence>
<name>A0A097IEG5_9CORY</name>
<dbReference type="AlphaFoldDB" id="A0A097IEG5"/>
<evidence type="ECO:0000256" key="5">
    <source>
        <dbReference type="ARBA" id="ARBA00022857"/>
    </source>
</evidence>
<gene>
    <name evidence="8" type="ORF">CDOO_04145</name>
</gene>
<dbReference type="EC" id="1.5.1.3" evidence="3"/>
<evidence type="ECO:0000256" key="2">
    <source>
        <dbReference type="ARBA" id="ARBA00009539"/>
    </source>
</evidence>
<dbReference type="PROSITE" id="PS51330">
    <property type="entry name" value="DHFR_2"/>
    <property type="match status" value="1"/>
</dbReference>
<keyword evidence="5" id="KW-0521">NADP</keyword>
<comment type="similarity">
    <text evidence="2">Belongs to the dihydrofolate reductase family.</text>
</comment>
<dbReference type="GO" id="GO:0016301">
    <property type="term" value="F:kinase activity"/>
    <property type="evidence" value="ECO:0007669"/>
    <property type="project" value="UniProtKB-KW"/>
</dbReference>
<dbReference type="GO" id="GO:0004146">
    <property type="term" value="F:dihydrofolate reductase activity"/>
    <property type="evidence" value="ECO:0007669"/>
    <property type="project" value="UniProtKB-EC"/>
</dbReference>
<evidence type="ECO:0000256" key="1">
    <source>
        <dbReference type="ARBA" id="ARBA00004903"/>
    </source>
</evidence>
<dbReference type="InterPro" id="IPR012259">
    <property type="entry name" value="DHFR"/>
</dbReference>
<organism evidence="8 9">
    <name type="scientific">Corynebacterium doosanense CAU 212 = DSM 45436</name>
    <dbReference type="NCBI Taxonomy" id="558173"/>
    <lineage>
        <taxon>Bacteria</taxon>
        <taxon>Bacillati</taxon>
        <taxon>Actinomycetota</taxon>
        <taxon>Actinomycetes</taxon>
        <taxon>Mycobacteriales</taxon>
        <taxon>Corynebacteriaceae</taxon>
        <taxon>Corynebacterium</taxon>
    </lineage>
</organism>
<sequence length="172" mass="19029">MLGAIWAQSLDRVIGDGTDMNWHIPEDLRHFKDITMGDPVIMGSRSWLALPERFRPLPGRTNYVLSSREPGDWSRGAEVITGIDGLSGWITGGGEVYAATLSQVDRIEVTLIDALLAHSVDSVVSVVYAPEIGPDFELTEESEWMTSEKGTVDGSDEPARFRFQTYLRKVSS</sequence>
<dbReference type="Gene3D" id="3.40.430.10">
    <property type="entry name" value="Dihydrofolate Reductase, subunit A"/>
    <property type="match status" value="1"/>
</dbReference>
<dbReference type="UniPathway" id="UPA00077">
    <property type="reaction ID" value="UER00158"/>
</dbReference>
<dbReference type="GO" id="GO:0005829">
    <property type="term" value="C:cytosol"/>
    <property type="evidence" value="ECO:0007669"/>
    <property type="project" value="TreeGrafter"/>
</dbReference>
<dbReference type="GO" id="GO:0046655">
    <property type="term" value="P:folic acid metabolic process"/>
    <property type="evidence" value="ECO:0007669"/>
    <property type="project" value="TreeGrafter"/>
</dbReference>
<keyword evidence="6" id="KW-0560">Oxidoreductase</keyword>
<dbReference type="PANTHER" id="PTHR48069:SF3">
    <property type="entry name" value="DIHYDROFOLATE REDUCTASE"/>
    <property type="match status" value="1"/>
</dbReference>
<evidence type="ECO:0000256" key="6">
    <source>
        <dbReference type="ARBA" id="ARBA00023002"/>
    </source>
</evidence>
<dbReference type="GO" id="GO:0046654">
    <property type="term" value="P:tetrahydrofolate biosynthetic process"/>
    <property type="evidence" value="ECO:0007669"/>
    <property type="project" value="UniProtKB-UniPathway"/>
</dbReference>
<evidence type="ECO:0000313" key="8">
    <source>
        <dbReference type="EMBL" id="AIT60528.1"/>
    </source>
</evidence>
<evidence type="ECO:0000259" key="7">
    <source>
        <dbReference type="PROSITE" id="PS51330"/>
    </source>
</evidence>
<dbReference type="OrthoDB" id="9804315at2"/>
<feature type="domain" description="DHFR" evidence="7">
    <location>
        <begin position="1"/>
        <end position="168"/>
    </location>
</feature>
<dbReference type="KEGG" id="cdo:CDOO_04145"/>
<evidence type="ECO:0000313" key="9">
    <source>
        <dbReference type="Proteomes" id="UP000029914"/>
    </source>
</evidence>